<dbReference type="Proteomes" id="UP000256269">
    <property type="component" value="Unassembled WGS sequence"/>
</dbReference>
<protein>
    <recommendedName>
        <fullName evidence="3">alpha-amylase</fullName>
        <ecNumber evidence="3">3.2.1.1</ecNumber>
    </recommendedName>
    <alternativeName>
        <fullName evidence="6">1,4-alpha-D-glucan glucanohydrolase</fullName>
    </alternativeName>
</protein>
<comment type="catalytic activity">
    <reaction evidence="1">
        <text>Endohydrolysis of (1-&gt;4)-alpha-D-glucosidic linkages in polysaccharides containing three or more (1-&gt;4)-alpha-linked D-glucose units.</text>
        <dbReference type="EC" id="3.2.1.1"/>
    </reaction>
</comment>
<dbReference type="GO" id="GO:0004180">
    <property type="term" value="F:carboxypeptidase activity"/>
    <property type="evidence" value="ECO:0007669"/>
    <property type="project" value="UniProtKB-KW"/>
</dbReference>
<dbReference type="AlphaFoldDB" id="A0A3E0HCR8"/>
<evidence type="ECO:0000256" key="1">
    <source>
        <dbReference type="ARBA" id="ARBA00000548"/>
    </source>
</evidence>
<evidence type="ECO:0000256" key="3">
    <source>
        <dbReference type="ARBA" id="ARBA00012595"/>
    </source>
</evidence>
<dbReference type="OrthoDB" id="7375466at2"/>
<dbReference type="SUPFAM" id="SSF49464">
    <property type="entry name" value="Carboxypeptidase regulatory domain-like"/>
    <property type="match status" value="2"/>
</dbReference>
<evidence type="ECO:0000256" key="5">
    <source>
        <dbReference type="ARBA" id="ARBA00022729"/>
    </source>
</evidence>
<keyword evidence="5" id="KW-0732">Signal</keyword>
<keyword evidence="7" id="KW-0121">Carboxypeptidase</keyword>
<dbReference type="EC" id="3.2.1.1" evidence="3"/>
<reference evidence="7 8" key="1">
    <citation type="submission" date="2018-08" db="EMBL/GenBank/DDBJ databases">
        <title>Genomic Encyclopedia of Archaeal and Bacterial Type Strains, Phase II (KMG-II): from individual species to whole genera.</title>
        <authorList>
            <person name="Goeker M."/>
        </authorList>
    </citation>
    <scope>NUCLEOTIDE SEQUENCE [LARGE SCALE GENOMIC DNA]</scope>
    <source>
        <strain evidence="7 8">DSM 45791</strain>
    </source>
</reference>
<comment type="caution">
    <text evidence="7">The sequence shown here is derived from an EMBL/GenBank/DDBJ whole genome shotgun (WGS) entry which is preliminary data.</text>
</comment>
<organism evidence="7 8">
    <name type="scientific">Kutzneria buriramensis</name>
    <dbReference type="NCBI Taxonomy" id="1045776"/>
    <lineage>
        <taxon>Bacteria</taxon>
        <taxon>Bacillati</taxon>
        <taxon>Actinomycetota</taxon>
        <taxon>Actinomycetes</taxon>
        <taxon>Pseudonocardiales</taxon>
        <taxon>Pseudonocardiaceae</taxon>
        <taxon>Kutzneria</taxon>
    </lineage>
</organism>
<dbReference type="Gene3D" id="2.60.40.1120">
    <property type="entry name" value="Carboxypeptidase-like, regulatory domain"/>
    <property type="match status" value="2"/>
</dbReference>
<dbReference type="RefSeq" id="WP_116177366.1">
    <property type="nucleotide sequence ID" value="NZ_CP144375.1"/>
</dbReference>
<keyword evidence="7" id="KW-0378">Hydrolase</keyword>
<dbReference type="InterPro" id="IPR013783">
    <property type="entry name" value="Ig-like_fold"/>
</dbReference>
<comment type="similarity">
    <text evidence="2">Belongs to the serine-aspartate repeat-containing protein (SDr) family.</text>
</comment>
<evidence type="ECO:0000313" key="8">
    <source>
        <dbReference type="Proteomes" id="UP000256269"/>
    </source>
</evidence>
<gene>
    <name evidence="7" type="ORF">BCF44_11023</name>
</gene>
<dbReference type="EMBL" id="QUNO01000010">
    <property type="protein sequence ID" value="REH42529.1"/>
    <property type="molecule type" value="Genomic_DNA"/>
</dbReference>
<sequence>MDSSLIRGRVLGADGALIGRAALTLIDAGGRQVGRTSSEVDGTYHFNVAASGGHVLIVTAPGHQPQAVTVMVEPNGARVDVTLAGTSGLSGLVHSAGGAPVPSAAVTIADGRGEVVASRVTGADGCYSFDELVAGSYTLAVSAATLRPVAMTVTIPATGRITQDVELAGGARVRGVVRTNGSGRAVEARVTLVDAEGVVIAATATESDGSYVFEDVPEGEYTIIATGYPPAASALRVAGGNQRRHDIELSF</sequence>
<dbReference type="SUPFAM" id="SSF49452">
    <property type="entry name" value="Starch-binding domain-like"/>
    <property type="match status" value="1"/>
</dbReference>
<dbReference type="Pfam" id="PF13620">
    <property type="entry name" value="CarboxypepD_reg"/>
    <property type="match status" value="3"/>
</dbReference>
<name>A0A3E0HCR8_9PSEU</name>
<dbReference type="InterPro" id="IPR013784">
    <property type="entry name" value="Carb-bd-like_fold"/>
</dbReference>
<dbReference type="PANTHER" id="PTHR36108:SF13">
    <property type="entry name" value="COLOSSIN-B-RELATED"/>
    <property type="match status" value="1"/>
</dbReference>
<accession>A0A3E0HCR8</accession>
<dbReference type="InterPro" id="IPR008969">
    <property type="entry name" value="CarboxyPept-like_regulatory"/>
</dbReference>
<dbReference type="PANTHER" id="PTHR36108">
    <property type="entry name" value="COLOSSIN-B-RELATED"/>
    <property type="match status" value="1"/>
</dbReference>
<proteinExistence type="inferred from homology"/>
<dbReference type="GO" id="GO:0030246">
    <property type="term" value="F:carbohydrate binding"/>
    <property type="evidence" value="ECO:0007669"/>
    <property type="project" value="InterPro"/>
</dbReference>
<keyword evidence="7" id="KW-0645">Protease</keyword>
<evidence type="ECO:0000256" key="2">
    <source>
        <dbReference type="ARBA" id="ARBA00007257"/>
    </source>
</evidence>
<dbReference type="Gene3D" id="2.60.40.10">
    <property type="entry name" value="Immunoglobulins"/>
    <property type="match status" value="1"/>
</dbReference>
<evidence type="ECO:0000256" key="4">
    <source>
        <dbReference type="ARBA" id="ARBA00022525"/>
    </source>
</evidence>
<dbReference type="GO" id="GO:0005975">
    <property type="term" value="P:carbohydrate metabolic process"/>
    <property type="evidence" value="ECO:0007669"/>
    <property type="project" value="UniProtKB-ARBA"/>
</dbReference>
<evidence type="ECO:0000256" key="6">
    <source>
        <dbReference type="ARBA" id="ARBA00030238"/>
    </source>
</evidence>
<dbReference type="GO" id="GO:0004556">
    <property type="term" value="F:alpha-amylase activity"/>
    <property type="evidence" value="ECO:0007669"/>
    <property type="project" value="UniProtKB-EC"/>
</dbReference>
<keyword evidence="4" id="KW-0964">Secreted</keyword>
<keyword evidence="8" id="KW-1185">Reference proteome</keyword>
<evidence type="ECO:0000313" key="7">
    <source>
        <dbReference type="EMBL" id="REH42529.1"/>
    </source>
</evidence>